<evidence type="ECO:0000313" key="2">
    <source>
        <dbReference type="Proteomes" id="UP000018888"/>
    </source>
</evidence>
<gene>
    <name evidence="1" type="ORF">GLOIN_2v1716616</name>
</gene>
<evidence type="ECO:0000313" key="1">
    <source>
        <dbReference type="EMBL" id="POG60065.1"/>
    </source>
</evidence>
<dbReference type="EMBL" id="AUPC02000411">
    <property type="protein sequence ID" value="POG60065.1"/>
    <property type="molecule type" value="Genomic_DNA"/>
</dbReference>
<reference evidence="1 2" key="2">
    <citation type="journal article" date="2018" name="New Phytol.">
        <title>High intraspecific genome diversity in the model arbuscular mycorrhizal symbiont Rhizophagus irregularis.</title>
        <authorList>
            <person name="Chen E.C.H."/>
            <person name="Morin E."/>
            <person name="Beaudet D."/>
            <person name="Noel J."/>
            <person name="Yildirir G."/>
            <person name="Ndikumana S."/>
            <person name="Charron P."/>
            <person name="St-Onge C."/>
            <person name="Giorgi J."/>
            <person name="Kruger M."/>
            <person name="Marton T."/>
            <person name="Ropars J."/>
            <person name="Grigoriev I.V."/>
            <person name="Hainaut M."/>
            <person name="Henrissat B."/>
            <person name="Roux C."/>
            <person name="Martin F."/>
            <person name="Corradi N."/>
        </authorList>
    </citation>
    <scope>NUCLEOTIDE SEQUENCE [LARGE SCALE GENOMIC DNA]</scope>
    <source>
        <strain evidence="1 2">DAOM 197198</strain>
    </source>
</reference>
<comment type="caution">
    <text evidence="1">The sequence shown here is derived from an EMBL/GenBank/DDBJ whole genome shotgun (WGS) entry which is preliminary data.</text>
</comment>
<dbReference type="AlphaFoldDB" id="A0A2P4P3W0"/>
<dbReference type="Proteomes" id="UP000018888">
    <property type="component" value="Unassembled WGS sequence"/>
</dbReference>
<keyword evidence="2" id="KW-1185">Reference proteome</keyword>
<name>A0A2P4P3W0_RHIID</name>
<organism evidence="1 2">
    <name type="scientific">Rhizophagus irregularis (strain DAOM 181602 / DAOM 197198 / MUCL 43194)</name>
    <name type="common">Arbuscular mycorrhizal fungus</name>
    <name type="synonym">Glomus intraradices</name>
    <dbReference type="NCBI Taxonomy" id="747089"/>
    <lineage>
        <taxon>Eukaryota</taxon>
        <taxon>Fungi</taxon>
        <taxon>Fungi incertae sedis</taxon>
        <taxon>Mucoromycota</taxon>
        <taxon>Glomeromycotina</taxon>
        <taxon>Glomeromycetes</taxon>
        <taxon>Glomerales</taxon>
        <taxon>Glomeraceae</taxon>
        <taxon>Rhizophagus</taxon>
    </lineage>
</organism>
<proteinExistence type="predicted"/>
<accession>A0A2P4P3W0</accession>
<sequence>MESLYNELRIEIFKFVDTPISLALTNKKWYAISQDPQSRADWLIYKYGHAHALFHAVRLGNSFLTSEVLHSLLSKNAIISRYFIQRLLMHFGPYDEKLIELKIEHDNVNQVDFDRIRAFQ</sequence>
<protein>
    <recommendedName>
        <fullName evidence="3">F-box domain-containing protein</fullName>
    </recommendedName>
</protein>
<reference evidence="1 2" key="1">
    <citation type="journal article" date="2013" name="Proc. Natl. Acad. Sci. U.S.A.">
        <title>Genome of an arbuscular mycorrhizal fungus provides insight into the oldest plant symbiosis.</title>
        <authorList>
            <person name="Tisserant E."/>
            <person name="Malbreil M."/>
            <person name="Kuo A."/>
            <person name="Kohler A."/>
            <person name="Symeonidi A."/>
            <person name="Balestrini R."/>
            <person name="Charron P."/>
            <person name="Duensing N."/>
            <person name="Frei Dit Frey N."/>
            <person name="Gianinazzi-Pearson V."/>
            <person name="Gilbert L.B."/>
            <person name="Handa Y."/>
            <person name="Herr J.R."/>
            <person name="Hijri M."/>
            <person name="Koul R."/>
            <person name="Kawaguchi M."/>
            <person name="Krajinski F."/>
            <person name="Lammers P.J."/>
            <person name="Masclaux F.G."/>
            <person name="Murat C."/>
            <person name="Morin E."/>
            <person name="Ndikumana S."/>
            <person name="Pagni M."/>
            <person name="Petitpierre D."/>
            <person name="Requena N."/>
            <person name="Rosikiewicz P."/>
            <person name="Riley R."/>
            <person name="Saito K."/>
            <person name="San Clemente H."/>
            <person name="Shapiro H."/>
            <person name="van Tuinen D."/>
            <person name="Becard G."/>
            <person name="Bonfante P."/>
            <person name="Paszkowski U."/>
            <person name="Shachar-Hill Y.Y."/>
            <person name="Tuskan G.A."/>
            <person name="Young P.W."/>
            <person name="Sanders I.R."/>
            <person name="Henrissat B."/>
            <person name="Rensing S.A."/>
            <person name="Grigoriev I.V."/>
            <person name="Corradi N."/>
            <person name="Roux C."/>
            <person name="Martin F."/>
        </authorList>
    </citation>
    <scope>NUCLEOTIDE SEQUENCE [LARGE SCALE GENOMIC DNA]</scope>
    <source>
        <strain evidence="1 2">DAOM 197198</strain>
    </source>
</reference>
<feature type="non-terminal residue" evidence="1">
    <location>
        <position position="120"/>
    </location>
</feature>
<evidence type="ECO:0008006" key="3">
    <source>
        <dbReference type="Google" id="ProtNLM"/>
    </source>
</evidence>